<evidence type="ECO:0000256" key="1">
    <source>
        <dbReference type="SAM" id="MobiDB-lite"/>
    </source>
</evidence>
<dbReference type="InterPro" id="IPR052913">
    <property type="entry name" value="Glycopeptide_resist_protein"/>
</dbReference>
<dbReference type="PANTHER" id="PTHR35788">
    <property type="entry name" value="EXPORTED PROTEIN-RELATED"/>
    <property type="match status" value="1"/>
</dbReference>
<comment type="caution">
    <text evidence="4">The sequence shown here is derived from an EMBL/GenBank/DDBJ whole genome shotgun (WGS) entry which is preliminary data.</text>
</comment>
<protein>
    <recommendedName>
        <fullName evidence="3">YoaR-like putative peptidoglycan binding domain-containing protein</fullName>
    </recommendedName>
</protein>
<reference evidence="4 5" key="1">
    <citation type="submission" date="2019-07" db="EMBL/GenBank/DDBJ databases">
        <authorList>
            <person name="Kim J."/>
        </authorList>
    </citation>
    <scope>NUCLEOTIDE SEQUENCE [LARGE SCALE GENOMIC DNA]</scope>
    <source>
        <strain evidence="4 5">N4</strain>
    </source>
</reference>
<feature type="domain" description="YoaR-like putative peptidoglycan binding" evidence="3">
    <location>
        <begin position="123"/>
        <end position="233"/>
    </location>
</feature>
<feature type="region of interest" description="Disordered" evidence="1">
    <location>
        <begin position="1"/>
        <end position="26"/>
    </location>
</feature>
<dbReference type="PANTHER" id="PTHR35788:SF1">
    <property type="entry name" value="EXPORTED PROTEIN"/>
    <property type="match status" value="1"/>
</dbReference>
<evidence type="ECO:0000259" key="3">
    <source>
        <dbReference type="Pfam" id="PF12229"/>
    </source>
</evidence>
<evidence type="ECO:0000313" key="5">
    <source>
        <dbReference type="Proteomes" id="UP000318102"/>
    </source>
</evidence>
<keyword evidence="5" id="KW-1185">Reference proteome</keyword>
<dbReference type="Pfam" id="PF04294">
    <property type="entry name" value="VanW"/>
    <property type="match status" value="1"/>
</dbReference>
<dbReference type="InterPro" id="IPR007391">
    <property type="entry name" value="Vancomycin_resist_VanW"/>
</dbReference>
<dbReference type="Pfam" id="PF12229">
    <property type="entry name" value="PG_binding_4"/>
    <property type="match status" value="1"/>
</dbReference>
<evidence type="ECO:0000256" key="2">
    <source>
        <dbReference type="SAM" id="Phobius"/>
    </source>
</evidence>
<accession>A0A559IPJ5</accession>
<dbReference type="AlphaFoldDB" id="A0A559IPJ5"/>
<sequence>MNERKEPLDRDSQKEHEPVNSTQPSSSWYSRFFGWVKSHKRKIAAVFGMISIIIIGLGTYLAMHMDEAPLPHGYRVMGIDAGGLQPAEVLTKMNEQIAAFEGITVQFVPDRTDNRLDPLMEQTFTLKELGFTFKNEEAVNQLHQWEEGNIAHKWKLGRELAEESLDIETSLHVDQMTNAVRKSFGTTIDREPKNAQAQYITPFKVKYEEEVDGWELDEDKLEQSLIQLVSKLKSHPDTTQTMTVRMPLVTIPADLTVKTLKTRKPNALLGEYTTLIANRGEGHAHNVRASAKALNGAVVSPNQQIRYSDIVKETEEQYGLMMAPVIENGRMVDGIGGGICQTSTTMYNAGLLAGMGVVERNSHSLPVPYVPLGRDATYSTDGPDLVMTNETGGDVVWTTRVEGNRLKVQVYGQQLPGITYDVITEQRNSPVLKISNQITDKIAPEQSSIIVDSYRLKKRNGVVVNKERLPQSRYKLHQEERIEEKERY</sequence>
<dbReference type="EMBL" id="VNJK01000002">
    <property type="protein sequence ID" value="TVX89555.1"/>
    <property type="molecule type" value="Genomic_DNA"/>
</dbReference>
<dbReference type="InterPro" id="IPR022029">
    <property type="entry name" value="YoaR-like_PG-bd"/>
</dbReference>
<feature type="transmembrane region" description="Helical" evidence="2">
    <location>
        <begin position="43"/>
        <end position="63"/>
    </location>
</feature>
<keyword evidence="2" id="KW-1133">Transmembrane helix</keyword>
<feature type="compositionally biased region" description="Basic and acidic residues" evidence="1">
    <location>
        <begin position="1"/>
        <end position="18"/>
    </location>
</feature>
<proteinExistence type="predicted"/>
<evidence type="ECO:0000313" key="4">
    <source>
        <dbReference type="EMBL" id="TVX89555.1"/>
    </source>
</evidence>
<keyword evidence="2" id="KW-0812">Transmembrane</keyword>
<name>A0A559IPJ5_9BACL</name>
<dbReference type="OrthoDB" id="9813301at2"/>
<dbReference type="RefSeq" id="WP_144992164.1">
    <property type="nucleotide sequence ID" value="NZ_VNJK01000002.1"/>
</dbReference>
<organism evidence="4 5">
    <name type="scientific">Paenibacillus agilis</name>
    <dbReference type="NCBI Taxonomy" id="3020863"/>
    <lineage>
        <taxon>Bacteria</taxon>
        <taxon>Bacillati</taxon>
        <taxon>Bacillota</taxon>
        <taxon>Bacilli</taxon>
        <taxon>Bacillales</taxon>
        <taxon>Paenibacillaceae</taxon>
        <taxon>Paenibacillus</taxon>
    </lineage>
</organism>
<dbReference type="Proteomes" id="UP000318102">
    <property type="component" value="Unassembled WGS sequence"/>
</dbReference>
<keyword evidence="2" id="KW-0472">Membrane</keyword>
<gene>
    <name evidence="4" type="ORF">FPZ44_17400</name>
</gene>